<evidence type="ECO:0000313" key="8">
    <source>
        <dbReference type="Proteomes" id="UP000053791"/>
    </source>
</evidence>
<dbReference type="OrthoDB" id="9787825at2"/>
<dbReference type="GO" id="GO:0009236">
    <property type="term" value="P:cobalamin biosynthetic process"/>
    <property type="evidence" value="ECO:0007669"/>
    <property type="project" value="UniProtKB-UniPathway"/>
</dbReference>
<gene>
    <name evidence="7" type="ORF">AVO45_00755</name>
</gene>
<dbReference type="SUPFAM" id="SSF53335">
    <property type="entry name" value="S-adenosyl-L-methionine-dependent methyltransferases"/>
    <property type="match status" value="1"/>
</dbReference>
<dbReference type="InterPro" id="IPR006365">
    <property type="entry name" value="Cbl_synth_CobL"/>
</dbReference>
<dbReference type="InterPro" id="IPR000878">
    <property type="entry name" value="4pyrrol_Mease"/>
</dbReference>
<dbReference type="InterPro" id="IPR029063">
    <property type="entry name" value="SAM-dependent_MTases_sf"/>
</dbReference>
<keyword evidence="8" id="KW-1185">Reference proteome</keyword>
<dbReference type="GO" id="GO:0008276">
    <property type="term" value="F:protein methyltransferase activity"/>
    <property type="evidence" value="ECO:0007669"/>
    <property type="project" value="InterPro"/>
</dbReference>
<keyword evidence="2" id="KW-0169">Cobalamin biosynthesis</keyword>
<dbReference type="Gene3D" id="3.40.50.150">
    <property type="entry name" value="Vaccinia Virus protein VP39"/>
    <property type="match status" value="1"/>
</dbReference>
<dbReference type="PIRSF" id="PIRSF036428">
    <property type="entry name" value="CobL"/>
    <property type="match status" value="1"/>
</dbReference>
<dbReference type="InterPro" id="IPR014008">
    <property type="entry name" value="Cbl_synth_MTase_CbiT"/>
</dbReference>
<dbReference type="InterPro" id="IPR050714">
    <property type="entry name" value="Cobalamin_biosynth_MTase"/>
</dbReference>
<dbReference type="EMBL" id="LQBQ01000001">
    <property type="protein sequence ID" value="KUJ85556.1"/>
    <property type="molecule type" value="Genomic_DNA"/>
</dbReference>
<protein>
    <submittedName>
        <fullName evidence="7">Precorrin-6Y methyltransferase</fullName>
    </submittedName>
</protein>
<dbReference type="Gene3D" id="3.40.1010.10">
    <property type="entry name" value="Cobalt-precorrin-4 Transmethylase, Domain 1"/>
    <property type="match status" value="1"/>
</dbReference>
<keyword evidence="3 7" id="KW-0489">Methyltransferase</keyword>
<organism evidence="7 8">
    <name type="scientific">Ruegeria marisrubri</name>
    <dbReference type="NCBI Taxonomy" id="1685379"/>
    <lineage>
        <taxon>Bacteria</taxon>
        <taxon>Pseudomonadati</taxon>
        <taxon>Pseudomonadota</taxon>
        <taxon>Alphaproteobacteria</taxon>
        <taxon>Rhodobacterales</taxon>
        <taxon>Roseobacteraceae</taxon>
        <taxon>Ruegeria</taxon>
    </lineage>
</organism>
<evidence type="ECO:0000256" key="1">
    <source>
        <dbReference type="ARBA" id="ARBA00004953"/>
    </source>
</evidence>
<dbReference type="PANTHER" id="PTHR43182:SF1">
    <property type="entry name" value="COBALT-PRECORRIN-7 C(5)-METHYLTRANSFERASE"/>
    <property type="match status" value="1"/>
</dbReference>
<reference evidence="7 8" key="1">
    <citation type="submission" date="2015-12" db="EMBL/GenBank/DDBJ databases">
        <authorList>
            <person name="Shamseldin A."/>
            <person name="Moawad H."/>
            <person name="Abd El-Rahim W.M."/>
            <person name="Sadowsky M.J."/>
        </authorList>
    </citation>
    <scope>NUCLEOTIDE SEQUENCE [LARGE SCALE GENOMIC DNA]</scope>
    <source>
        <strain evidence="7 8">ZGT118</strain>
    </source>
</reference>
<proteinExistence type="predicted"/>
<dbReference type="STRING" id="1685379.AVO45_00755"/>
<dbReference type="InterPro" id="IPR035996">
    <property type="entry name" value="4pyrrol_Methylase_sf"/>
</dbReference>
<dbReference type="Pfam" id="PF00590">
    <property type="entry name" value="TP_methylase"/>
    <property type="match status" value="1"/>
</dbReference>
<name>A0A117KH18_9RHOB</name>
<accession>A0A117KH18</accession>
<comment type="pathway">
    <text evidence="1">Cofactor biosynthesis; adenosylcobalamin biosynthesis.</text>
</comment>
<evidence type="ECO:0000256" key="3">
    <source>
        <dbReference type="ARBA" id="ARBA00022603"/>
    </source>
</evidence>
<keyword evidence="5" id="KW-0949">S-adenosyl-L-methionine</keyword>
<dbReference type="AlphaFoldDB" id="A0A117KH18"/>
<dbReference type="CDD" id="cd11644">
    <property type="entry name" value="Precorrin-6Y-MT"/>
    <property type="match status" value="1"/>
</dbReference>
<evidence type="ECO:0000256" key="2">
    <source>
        <dbReference type="ARBA" id="ARBA00022573"/>
    </source>
</evidence>
<dbReference type="SUPFAM" id="SSF53790">
    <property type="entry name" value="Tetrapyrrole methylase"/>
    <property type="match status" value="1"/>
</dbReference>
<dbReference type="RefSeq" id="WP_068343387.1">
    <property type="nucleotide sequence ID" value="NZ_LQBQ01000001.1"/>
</dbReference>
<evidence type="ECO:0000256" key="4">
    <source>
        <dbReference type="ARBA" id="ARBA00022679"/>
    </source>
</evidence>
<feature type="domain" description="Tetrapyrrole methylase" evidence="6">
    <location>
        <begin position="7"/>
        <end position="193"/>
    </location>
</feature>
<dbReference type="InterPro" id="IPR014777">
    <property type="entry name" value="4pyrrole_Mease_sub1"/>
</dbReference>
<dbReference type="UniPathway" id="UPA00148"/>
<dbReference type="NCBIfam" id="TIGR02469">
    <property type="entry name" value="CbiT"/>
    <property type="match status" value="1"/>
</dbReference>
<evidence type="ECO:0000256" key="5">
    <source>
        <dbReference type="ARBA" id="ARBA00022691"/>
    </source>
</evidence>
<sequence>MSEAPWLTVLGLGEDGLDGLPPASRQVLDRAEVVMGPPRHLSLIPQGDAERIEWPVPFSDGIPLLQGHRGRRVVVLASGDPFWFGAGSVIARHFGAGEWTALPGPSTFSLAAARLAWPLERTLTLGLHAAPLTRLRPHLAQSQRAIVLLRDGAAVAALAEWLTELGFGDSTLHVLEALGGPRERVRTGKAADLGFDDIAHPVCVGLEVAGNGTAIPKASGWPDDTFETDGQITKRPVRALTLSALAPQRGEHLWDIGGGTGSIGIEWLACDPSLTATAIEPRADRAERIRRNADALGQDRLEVIHGQAPEALGGLRLPDVVFIGGGLSNALLEWLSAHLNAGTRLVANAVTLESEALLAVWHEKLGGDLLRIELAQAAPLGPRRGWKSAYPVVQWSVTL</sequence>
<keyword evidence="4 7" id="KW-0808">Transferase</keyword>
<dbReference type="GO" id="GO:0032259">
    <property type="term" value="P:methylation"/>
    <property type="evidence" value="ECO:0007669"/>
    <property type="project" value="UniProtKB-KW"/>
</dbReference>
<comment type="caution">
    <text evidence="7">The sequence shown here is derived from an EMBL/GenBank/DDBJ whole genome shotgun (WGS) entry which is preliminary data.</text>
</comment>
<dbReference type="PANTHER" id="PTHR43182">
    <property type="entry name" value="COBALT-PRECORRIN-6B C(15)-METHYLTRANSFERASE (DECARBOXYLATING)"/>
    <property type="match status" value="1"/>
</dbReference>
<dbReference type="NCBIfam" id="TIGR02467">
    <property type="entry name" value="CbiE"/>
    <property type="match status" value="1"/>
</dbReference>
<evidence type="ECO:0000313" key="7">
    <source>
        <dbReference type="EMBL" id="KUJ85556.1"/>
    </source>
</evidence>
<dbReference type="Proteomes" id="UP000053791">
    <property type="component" value="Unassembled WGS sequence"/>
</dbReference>
<dbReference type="InterPro" id="IPR012818">
    <property type="entry name" value="CbiE"/>
</dbReference>
<evidence type="ECO:0000259" key="6">
    <source>
        <dbReference type="Pfam" id="PF00590"/>
    </source>
</evidence>